<sequence length="114" mass="12011">MTPYQFMIGDRRSLAGAPATATHATGAGNRDIAAALSLSPRTVEHHVANTLRKLGTTRARLRGPGHPQRRGTSQATGGALDLGRNTRGTEPRPENPVRGARRPDSVGALPNCGR</sequence>
<dbReference type="InterPro" id="IPR016032">
    <property type="entry name" value="Sig_transdc_resp-reg_C-effctor"/>
</dbReference>
<dbReference type="SUPFAM" id="SSF46894">
    <property type="entry name" value="C-terminal effector domain of the bipartite response regulators"/>
    <property type="match status" value="1"/>
</dbReference>
<keyword evidence="4" id="KW-1185">Reference proteome</keyword>
<reference evidence="4" key="1">
    <citation type="journal article" date="2019" name="Int. J. Syst. Evol. Microbiol.">
        <title>The Global Catalogue of Microorganisms (GCM) 10K type strain sequencing project: providing services to taxonomists for standard genome sequencing and annotation.</title>
        <authorList>
            <consortium name="The Broad Institute Genomics Platform"/>
            <consortium name="The Broad Institute Genome Sequencing Center for Infectious Disease"/>
            <person name="Wu L."/>
            <person name="Ma J."/>
        </authorList>
    </citation>
    <scope>NUCLEOTIDE SEQUENCE [LARGE SCALE GENOMIC DNA]</scope>
    <source>
        <strain evidence="4">JCM 13006</strain>
    </source>
</reference>
<dbReference type="PRINTS" id="PR00038">
    <property type="entry name" value="HTHLUXR"/>
</dbReference>
<dbReference type="InterPro" id="IPR000792">
    <property type="entry name" value="Tscrpt_reg_LuxR_C"/>
</dbReference>
<dbReference type="EMBL" id="BAABIS010000001">
    <property type="protein sequence ID" value="GAA4832642.1"/>
    <property type="molecule type" value="Genomic_DNA"/>
</dbReference>
<feature type="domain" description="HTH luxR-type" evidence="2">
    <location>
        <begin position="26"/>
        <end position="53"/>
    </location>
</feature>
<accession>A0ABP9D7I6</accession>
<proteinExistence type="predicted"/>
<evidence type="ECO:0000256" key="1">
    <source>
        <dbReference type="SAM" id="MobiDB-lite"/>
    </source>
</evidence>
<name>A0ABP9D7I6_9ACTN</name>
<organism evidence="3 4">
    <name type="scientific">Kitasatospora terrestris</name>
    <dbReference type="NCBI Taxonomy" id="258051"/>
    <lineage>
        <taxon>Bacteria</taxon>
        <taxon>Bacillati</taxon>
        <taxon>Actinomycetota</taxon>
        <taxon>Actinomycetes</taxon>
        <taxon>Kitasatosporales</taxon>
        <taxon>Streptomycetaceae</taxon>
        <taxon>Kitasatospora</taxon>
    </lineage>
</organism>
<dbReference type="InterPro" id="IPR036388">
    <property type="entry name" value="WH-like_DNA-bd_sf"/>
</dbReference>
<protein>
    <recommendedName>
        <fullName evidence="2">HTH luxR-type domain-containing protein</fullName>
    </recommendedName>
</protein>
<feature type="compositionally biased region" description="Basic residues" evidence="1">
    <location>
        <begin position="59"/>
        <end position="69"/>
    </location>
</feature>
<evidence type="ECO:0000313" key="3">
    <source>
        <dbReference type="EMBL" id="GAA4832642.1"/>
    </source>
</evidence>
<feature type="region of interest" description="Disordered" evidence="1">
    <location>
        <begin position="52"/>
        <end position="114"/>
    </location>
</feature>
<comment type="caution">
    <text evidence="3">The sequence shown here is derived from an EMBL/GenBank/DDBJ whole genome shotgun (WGS) entry which is preliminary data.</text>
</comment>
<dbReference type="Proteomes" id="UP001501752">
    <property type="component" value="Unassembled WGS sequence"/>
</dbReference>
<dbReference type="RefSeq" id="WP_345694988.1">
    <property type="nucleotide sequence ID" value="NZ_BAABIS010000001.1"/>
</dbReference>
<evidence type="ECO:0000313" key="4">
    <source>
        <dbReference type="Proteomes" id="UP001501752"/>
    </source>
</evidence>
<dbReference type="Gene3D" id="1.10.10.10">
    <property type="entry name" value="Winged helix-like DNA-binding domain superfamily/Winged helix DNA-binding domain"/>
    <property type="match status" value="1"/>
</dbReference>
<dbReference type="Pfam" id="PF00196">
    <property type="entry name" value="GerE"/>
    <property type="match status" value="1"/>
</dbReference>
<evidence type="ECO:0000259" key="2">
    <source>
        <dbReference type="PROSITE" id="PS00622"/>
    </source>
</evidence>
<gene>
    <name evidence="3" type="ORF">GCM10023235_03850</name>
</gene>
<dbReference type="PROSITE" id="PS00622">
    <property type="entry name" value="HTH_LUXR_1"/>
    <property type="match status" value="1"/>
</dbReference>